<sequence>MSKTPRLTLEKTFLYDQNDVCIRYEVYQNDEHPKIVALILVTQEDEKGRIIVERIHPNSQTQPGLSSPQKAGAMLNPGPLQVASAGGYCAKHFDESYS</sequence>
<gene>
    <name evidence="1" type="ORF">B9059_006005</name>
</gene>
<protein>
    <recommendedName>
        <fullName evidence="3">NUDIX hydrolase</fullName>
    </recommendedName>
</protein>
<reference evidence="1 2" key="1">
    <citation type="submission" date="2018-10" db="EMBL/GenBank/DDBJ databases">
        <authorList>
            <person name="Vanduin D."/>
            <person name="Fouts D."/>
            <person name="Wright M."/>
            <person name="Sutton G."/>
            <person name="Nguyen K."/>
            <person name="Kreiswirth B."/>
            <person name="Chen L."/>
            <person name="Rojas L."/>
            <person name="Hujer A."/>
            <person name="Hujer K."/>
            <person name="Bonomo R."/>
            <person name="Adams M."/>
        </authorList>
    </citation>
    <scope>NUCLEOTIDE SEQUENCE [LARGE SCALE GENOMIC DNA]</scope>
    <source>
        <strain evidence="1 2">CRK0054</strain>
    </source>
</reference>
<dbReference type="RefSeq" id="WP_087855493.1">
    <property type="nucleotide sequence ID" value="NZ_CP022148.1"/>
</dbReference>
<dbReference type="EMBL" id="NEYZ02000032">
    <property type="protein sequence ID" value="RNT45330.1"/>
    <property type="molecule type" value="Genomic_DNA"/>
</dbReference>
<name>A0AAX1WKA0_9ENTR</name>
<dbReference type="AlphaFoldDB" id="A0AAX1WKA0"/>
<comment type="caution">
    <text evidence="1">The sequence shown here is derived from an EMBL/GenBank/DDBJ whole genome shotgun (WGS) entry which is preliminary data.</text>
</comment>
<organism evidence="1 2">
    <name type="scientific">Enterobacter roggenkampii</name>
    <dbReference type="NCBI Taxonomy" id="1812935"/>
    <lineage>
        <taxon>Bacteria</taxon>
        <taxon>Pseudomonadati</taxon>
        <taxon>Pseudomonadota</taxon>
        <taxon>Gammaproteobacteria</taxon>
        <taxon>Enterobacterales</taxon>
        <taxon>Enterobacteriaceae</taxon>
        <taxon>Enterobacter</taxon>
        <taxon>Enterobacter cloacae complex</taxon>
    </lineage>
</organism>
<proteinExistence type="predicted"/>
<evidence type="ECO:0008006" key="3">
    <source>
        <dbReference type="Google" id="ProtNLM"/>
    </source>
</evidence>
<dbReference type="Proteomes" id="UP000286098">
    <property type="component" value="Unassembled WGS sequence"/>
</dbReference>
<accession>A0AAX1WKA0</accession>
<evidence type="ECO:0000313" key="2">
    <source>
        <dbReference type="Proteomes" id="UP000286098"/>
    </source>
</evidence>
<evidence type="ECO:0000313" key="1">
    <source>
        <dbReference type="EMBL" id="RNT45330.1"/>
    </source>
</evidence>